<feature type="region of interest" description="Disordered" evidence="2">
    <location>
        <begin position="1"/>
        <end position="89"/>
    </location>
</feature>
<dbReference type="EMBL" id="JAHCVI010000002">
    <property type="protein sequence ID" value="KAG7288569.1"/>
    <property type="molecule type" value="Genomic_DNA"/>
</dbReference>
<dbReference type="InterPro" id="IPR006595">
    <property type="entry name" value="CTLH_C"/>
</dbReference>
<reference evidence="5" key="1">
    <citation type="submission" date="2023-02" db="EMBL/GenBank/DDBJ databases">
        <authorList>
            <person name="Palmer J.M."/>
        </authorList>
    </citation>
    <scope>NUCLEOTIDE SEQUENCE</scope>
    <source>
        <strain evidence="5">FW57</strain>
    </source>
</reference>
<dbReference type="PROSITE" id="PS50897">
    <property type="entry name" value="CTLH"/>
    <property type="match status" value="1"/>
</dbReference>
<dbReference type="InterPro" id="IPR013144">
    <property type="entry name" value="CRA_dom"/>
</dbReference>
<feature type="compositionally biased region" description="Polar residues" evidence="2">
    <location>
        <begin position="207"/>
        <end position="216"/>
    </location>
</feature>
<evidence type="ECO:0000256" key="2">
    <source>
        <dbReference type="SAM" id="MobiDB-lite"/>
    </source>
</evidence>
<dbReference type="SUPFAM" id="SSF49899">
    <property type="entry name" value="Concanavalin A-like lectins/glucanases"/>
    <property type="match status" value="1"/>
</dbReference>
<dbReference type="PANTHER" id="PTHR12864">
    <property type="entry name" value="RAN BINDING PROTEIN 9-RELATED"/>
    <property type="match status" value="1"/>
</dbReference>
<evidence type="ECO:0000259" key="3">
    <source>
        <dbReference type="PROSITE" id="PS50188"/>
    </source>
</evidence>
<dbReference type="SMART" id="SM00667">
    <property type="entry name" value="LisH"/>
    <property type="match status" value="1"/>
</dbReference>
<evidence type="ECO:0008006" key="7">
    <source>
        <dbReference type="Google" id="ProtNLM"/>
    </source>
</evidence>
<dbReference type="InterPro" id="IPR024964">
    <property type="entry name" value="CTLH/CRA"/>
</dbReference>
<proteinExistence type="predicted"/>
<feature type="region of interest" description="Disordered" evidence="2">
    <location>
        <begin position="581"/>
        <end position="602"/>
    </location>
</feature>
<feature type="compositionally biased region" description="Polar residues" evidence="2">
    <location>
        <begin position="63"/>
        <end position="81"/>
    </location>
</feature>
<evidence type="ECO:0000313" key="5">
    <source>
        <dbReference type="EMBL" id="KAG7288569.1"/>
    </source>
</evidence>
<accession>A0AAD4EVY9</accession>
<dbReference type="Pfam" id="PF08513">
    <property type="entry name" value="LisH"/>
    <property type="match status" value="1"/>
</dbReference>
<feature type="compositionally biased region" description="Low complexity" evidence="2">
    <location>
        <begin position="1"/>
        <end position="14"/>
    </location>
</feature>
<dbReference type="InterPro" id="IPR050618">
    <property type="entry name" value="Ubq-SigPath_Reg"/>
</dbReference>
<protein>
    <recommendedName>
        <fullName evidence="7">Protein SSH4</fullName>
    </recommendedName>
</protein>
<dbReference type="SMART" id="SM00668">
    <property type="entry name" value="CTLH"/>
    <property type="match status" value="1"/>
</dbReference>
<dbReference type="InterPro" id="IPR043136">
    <property type="entry name" value="B30.2/SPRY_sf"/>
</dbReference>
<dbReference type="AlphaFoldDB" id="A0AAD4EVY9"/>
<dbReference type="PROSITE" id="PS50896">
    <property type="entry name" value="LISH"/>
    <property type="match status" value="1"/>
</dbReference>
<evidence type="ECO:0000259" key="4">
    <source>
        <dbReference type="PROSITE" id="PS50897"/>
    </source>
</evidence>
<feature type="domain" description="B30.2/SPRY" evidence="3">
    <location>
        <begin position="235"/>
        <end position="431"/>
    </location>
</feature>
<dbReference type="Pfam" id="PF00622">
    <property type="entry name" value="SPRY"/>
    <property type="match status" value="1"/>
</dbReference>
<comment type="function">
    <text evidence="1">Involved in the proteasome-dependent degradation of fructose-1,6-bisphosphatase.</text>
</comment>
<dbReference type="InterPro" id="IPR035782">
    <property type="entry name" value="SPRY_RanBP9/10"/>
</dbReference>
<dbReference type="PROSITE" id="PS50188">
    <property type="entry name" value="B302_SPRY"/>
    <property type="match status" value="1"/>
</dbReference>
<dbReference type="Proteomes" id="UP001197093">
    <property type="component" value="Unassembled WGS sequence"/>
</dbReference>
<dbReference type="InterPro" id="IPR003877">
    <property type="entry name" value="SPRY_dom"/>
</dbReference>
<dbReference type="InterPro" id="IPR006594">
    <property type="entry name" value="LisH"/>
</dbReference>
<dbReference type="SMART" id="SM00449">
    <property type="entry name" value="SPRY"/>
    <property type="match status" value="1"/>
</dbReference>
<name>A0AAD4EVY9_9PEZI</name>
<dbReference type="InterPro" id="IPR013320">
    <property type="entry name" value="ConA-like_dom_sf"/>
</dbReference>
<dbReference type="InterPro" id="IPR001870">
    <property type="entry name" value="B30.2/SPRY"/>
</dbReference>
<dbReference type="CDD" id="cd12909">
    <property type="entry name" value="SPRY_RanBP9_10"/>
    <property type="match status" value="1"/>
</dbReference>
<evidence type="ECO:0000313" key="6">
    <source>
        <dbReference type="Proteomes" id="UP001197093"/>
    </source>
</evidence>
<gene>
    <name evidence="5" type="ORF">NEMBOFW57_004922</name>
</gene>
<feature type="domain" description="CTLH" evidence="4">
    <location>
        <begin position="517"/>
        <end position="574"/>
    </location>
</feature>
<dbReference type="Pfam" id="PF10607">
    <property type="entry name" value="CTLH"/>
    <property type="match status" value="1"/>
</dbReference>
<comment type="caution">
    <text evidence="5">The sequence shown here is derived from an EMBL/GenBank/DDBJ whole genome shotgun (WGS) entry which is preliminary data.</text>
</comment>
<keyword evidence="6" id="KW-1185">Reference proteome</keyword>
<sequence>MTNPYQQHQHSSSSFAAGDALASGGLPPLHSLRRPSYASVLSGNTSPIARPDRSGISHILNPSPDSEQQASARNPQSTAQSHRFEPTMPYTHMGVSGEDVSALNQAMNVGSPWPPRLGSSFPYFSRAFDLYMRKETLLPADHAGLEDVRIPSTTPVPNVTDTGFLSPSYLRGSNYLQKLEEQHRARLLAERDSKHPKGAPPAVISVRPSSNGTSSHMPVVGAKASGATHRGVAYDVVEKPLSPAEDDDEVSPLPSRWSREDKEDALEVLADGYEVRHTGRTAGDHEASAVRADHSISPACGVYYFEITVLNTRIDKLKTPPIAIGFASKSASISRAPGWETDSWGYHGDDGNSFASQNVGKPYAEMFGVGDTVGCLINFRLNHALFTKNGRDLGIAFKDIPFKDVKGKLYPVVGLKKKEDHIMTNFGQRPFMFDIDGYMKRQQAMIEDDIRRADTSRLEPGLSETDLIQQLVLQFLQHDGYVETARAFAEELHTEKLALRLDPREQVRDVSVRDDEDARNRQRIRRAVLEGDMDHAMKHTNACYPTVLRDNEQVYFRLRCRKFIEMIRREAELNTLLEEERRGAARKQQQQQQRGEGESGDEEMVEAAAAVENGNGFGEDMDMTMAEDVNGNNGNGNGASVTDAAAGLTKLSQEALEYGMELRAEFSTDPRRETAKQLDEIFSLIAYPNPMKVKEVRHLVDGSGRVAVAEELNSAILMSLGKSSRAALESVYSQTCVLLEDLRQDGGDGAFVTVDSVIAGIPPASVR</sequence>
<organism evidence="5 6">
    <name type="scientific">Staphylotrichum longicolle</name>
    <dbReference type="NCBI Taxonomy" id="669026"/>
    <lineage>
        <taxon>Eukaryota</taxon>
        <taxon>Fungi</taxon>
        <taxon>Dikarya</taxon>
        <taxon>Ascomycota</taxon>
        <taxon>Pezizomycotina</taxon>
        <taxon>Sordariomycetes</taxon>
        <taxon>Sordariomycetidae</taxon>
        <taxon>Sordariales</taxon>
        <taxon>Chaetomiaceae</taxon>
        <taxon>Staphylotrichum</taxon>
    </lineage>
</organism>
<evidence type="ECO:0000256" key="1">
    <source>
        <dbReference type="ARBA" id="ARBA00002343"/>
    </source>
</evidence>
<dbReference type="SMART" id="SM00757">
    <property type="entry name" value="CRA"/>
    <property type="match status" value="1"/>
</dbReference>
<feature type="region of interest" description="Disordered" evidence="2">
    <location>
        <begin position="191"/>
        <end position="224"/>
    </location>
</feature>
<dbReference type="Gene3D" id="2.60.120.920">
    <property type="match status" value="1"/>
</dbReference>